<dbReference type="CDD" id="cd15831">
    <property type="entry name" value="BTAD"/>
    <property type="match status" value="1"/>
</dbReference>
<accession>A0ABQ5R008</accession>
<evidence type="ECO:0000256" key="2">
    <source>
        <dbReference type="ARBA" id="ARBA00023125"/>
    </source>
</evidence>
<dbReference type="InterPro" id="IPR011990">
    <property type="entry name" value="TPR-like_helical_dom_sf"/>
</dbReference>
<gene>
    <name evidence="5" type="ORF">Pa4123_48830</name>
</gene>
<evidence type="ECO:0000256" key="1">
    <source>
        <dbReference type="ARBA" id="ARBA00005820"/>
    </source>
</evidence>
<dbReference type="InterPro" id="IPR005158">
    <property type="entry name" value="BTAD"/>
</dbReference>
<dbReference type="Pfam" id="PF03704">
    <property type="entry name" value="BTAD"/>
    <property type="match status" value="1"/>
</dbReference>
<dbReference type="SUPFAM" id="SSF48452">
    <property type="entry name" value="TPR-like"/>
    <property type="match status" value="1"/>
</dbReference>
<reference evidence="5" key="1">
    <citation type="submission" date="2022-12" db="EMBL/GenBank/DDBJ databases">
        <title>New Phytohabitans aurantiacus sp. RD004123 nov., an actinomycete isolated from soil.</title>
        <authorList>
            <person name="Triningsih D.W."/>
            <person name="Harunari E."/>
            <person name="Igarashi Y."/>
        </authorList>
    </citation>
    <scope>NUCLEOTIDE SEQUENCE</scope>
    <source>
        <strain evidence="5">RD004123</strain>
    </source>
</reference>
<dbReference type="RefSeq" id="WP_281899391.1">
    <property type="nucleotide sequence ID" value="NZ_BSDI01000025.1"/>
</dbReference>
<sequence>MVRIRLLGGVGATTAGGEPVDVGPARSQAVLAALALSAGTAVPQWRLVDLVWGDAPPRTAARTLQSYLTRLRTALGPGSIRRAGAAYLLDVPADAVDALRFQRRLDAGDAAGALAEWTGHPLAGLTAPGLAPAVDGLVERWLAAVEADLGARVDATPSTAIGPLTDLTARYPHREGLWALLMTAQYRCGRQVDALAAYRTARGHLVDGLGVEPGPRLRALEARILAEGGENERGNLPRRPGRLVGRDGALKAVEEAIAGYPVVTLVGPGGIGKTRLAIAAALRVDGVDGAWLVDLSQIGAAADVPRAVAAPFGVTETAGRSLAESIVAALRSRRALLVLDNCEHVVAAVAPLAQAIVEGCPDVQVLATSREGLGLGHGHERLLTVAPLDLPDAVQLFEERAAAVCGTADRETAERVCARLDGVPLAIELAAARTATFSAAELLSTLDDLLAGGPRTAAARHRTLRATIEWSYALLTPRQRGYLETLSVFPAPFDRAAAAAVAGGDVDVLDELVARSMVLVEAGPRFRLLSTIRRFAGERLAAAGRAGRFAARHARWCRDELRRVQARLAGPDEVEGVARLDELWPHLRAAFAWACERDHDIAYALLRPVAAEIGLRGRCEVGDWAERLLDRAGAAAPALLAWAGKRYGMNQHPAGYERLVERHGEPDQPLVRHGRGSAYQDYGTLGELAPAAAAEWRRRGDGLLAEQADVDAGAALLFTGRFVEHDAVVGALAERYRAGGPPTLLNWTLMLLGYSAACQGERERAERLFDEAVAVRVPDHTHSPNKPVRARALLRRGDRAGAFGLLRSHVDELLDTGNMQGTCVAAVEFVTMMAAVGRLPDAARVLGYVEGAGMLDVEVWRAQVTEVSATLTTAGDQRRAGRAMSHDDALRHMRAVLDGLLRR</sequence>
<dbReference type="InterPro" id="IPR027417">
    <property type="entry name" value="P-loop_NTPase"/>
</dbReference>
<dbReference type="SUPFAM" id="SSF46894">
    <property type="entry name" value="C-terminal effector domain of the bipartite response regulators"/>
    <property type="match status" value="1"/>
</dbReference>
<evidence type="ECO:0000259" key="3">
    <source>
        <dbReference type="SMART" id="SM00862"/>
    </source>
</evidence>
<dbReference type="Gene3D" id="1.10.10.10">
    <property type="entry name" value="Winged helix-like DNA-binding domain superfamily/Winged helix DNA-binding domain"/>
    <property type="match status" value="1"/>
</dbReference>
<dbReference type="InterPro" id="IPR001867">
    <property type="entry name" value="OmpR/PhoB-type_DNA-bd"/>
</dbReference>
<name>A0ABQ5R008_9ACTN</name>
<dbReference type="Proteomes" id="UP001144280">
    <property type="component" value="Unassembled WGS sequence"/>
</dbReference>
<keyword evidence="2" id="KW-0238">DNA-binding</keyword>
<dbReference type="EMBL" id="BSDI01000025">
    <property type="protein sequence ID" value="GLH99607.1"/>
    <property type="molecule type" value="Genomic_DNA"/>
</dbReference>
<proteinExistence type="inferred from homology"/>
<dbReference type="SMART" id="SM01043">
    <property type="entry name" value="BTAD"/>
    <property type="match status" value="1"/>
</dbReference>
<keyword evidence="6" id="KW-1185">Reference proteome</keyword>
<dbReference type="PANTHER" id="PTHR47691:SF3">
    <property type="entry name" value="HTH-TYPE TRANSCRIPTIONAL REGULATOR RV0890C-RELATED"/>
    <property type="match status" value="1"/>
</dbReference>
<dbReference type="InterPro" id="IPR036388">
    <property type="entry name" value="WH-like_DNA-bd_sf"/>
</dbReference>
<dbReference type="Gene3D" id="3.40.50.300">
    <property type="entry name" value="P-loop containing nucleotide triphosphate hydrolases"/>
    <property type="match status" value="1"/>
</dbReference>
<dbReference type="Gene3D" id="1.25.40.10">
    <property type="entry name" value="Tetratricopeptide repeat domain"/>
    <property type="match status" value="1"/>
</dbReference>
<feature type="domain" description="OmpR/PhoB-type" evidence="3">
    <location>
        <begin position="17"/>
        <end position="89"/>
    </location>
</feature>
<evidence type="ECO:0000259" key="4">
    <source>
        <dbReference type="SMART" id="SM01043"/>
    </source>
</evidence>
<dbReference type="SUPFAM" id="SSF52540">
    <property type="entry name" value="P-loop containing nucleoside triphosphate hydrolases"/>
    <property type="match status" value="1"/>
</dbReference>
<dbReference type="InterPro" id="IPR016032">
    <property type="entry name" value="Sig_transdc_resp-reg_C-effctor"/>
</dbReference>
<protein>
    <submittedName>
        <fullName evidence="5">SARP family transcriptional regulator</fullName>
    </submittedName>
</protein>
<dbReference type="SMART" id="SM00862">
    <property type="entry name" value="Trans_reg_C"/>
    <property type="match status" value="1"/>
</dbReference>
<feature type="domain" description="Bacterial transcriptional activator" evidence="4">
    <location>
        <begin position="96"/>
        <end position="225"/>
    </location>
</feature>
<dbReference type="PANTHER" id="PTHR47691">
    <property type="entry name" value="REGULATOR-RELATED"/>
    <property type="match status" value="1"/>
</dbReference>
<dbReference type="PRINTS" id="PR00364">
    <property type="entry name" value="DISEASERSIST"/>
</dbReference>
<evidence type="ECO:0000313" key="5">
    <source>
        <dbReference type="EMBL" id="GLH99607.1"/>
    </source>
</evidence>
<organism evidence="5 6">
    <name type="scientific">Phytohabitans aurantiacus</name>
    <dbReference type="NCBI Taxonomy" id="3016789"/>
    <lineage>
        <taxon>Bacteria</taxon>
        <taxon>Bacillati</taxon>
        <taxon>Actinomycetota</taxon>
        <taxon>Actinomycetes</taxon>
        <taxon>Micromonosporales</taxon>
        <taxon>Micromonosporaceae</taxon>
    </lineage>
</organism>
<evidence type="ECO:0000313" key="6">
    <source>
        <dbReference type="Proteomes" id="UP001144280"/>
    </source>
</evidence>
<comment type="similarity">
    <text evidence="1">Belongs to the AfsR/DnrI/RedD regulatory family.</text>
</comment>
<comment type="caution">
    <text evidence="5">The sequence shown here is derived from an EMBL/GenBank/DDBJ whole genome shotgun (WGS) entry which is preliminary data.</text>
</comment>